<feature type="signal peptide" evidence="9">
    <location>
        <begin position="1"/>
        <end position="21"/>
    </location>
</feature>
<keyword evidence="11" id="KW-1185">Reference proteome</keyword>
<dbReference type="PANTHER" id="PTHR31736:SF11">
    <property type="entry name" value="EXOPOLYGALACTURONASE C-RELATED"/>
    <property type="match status" value="1"/>
</dbReference>
<feature type="chain" id="PRO_5043530383" description="galacturonan 1,4-alpha-galacturonidase" evidence="9">
    <location>
        <begin position="22"/>
        <end position="445"/>
    </location>
</feature>
<keyword evidence="3" id="KW-0677">Repeat</keyword>
<dbReference type="Proteomes" id="UP001362999">
    <property type="component" value="Unassembled WGS sequence"/>
</dbReference>
<comment type="function">
    <text evidence="5">Specific in hydrolyzing the terminal glycosidic bond of polygalacturonic acid and oligogalacturonates.</text>
</comment>
<evidence type="ECO:0000256" key="4">
    <source>
        <dbReference type="ARBA" id="ARBA00023157"/>
    </source>
</evidence>
<keyword evidence="4" id="KW-1015">Disulfide bond</keyword>
<comment type="caution">
    <text evidence="10">The sequence shown here is derived from an EMBL/GenBank/DDBJ whole genome shotgun (WGS) entry which is preliminary data.</text>
</comment>
<dbReference type="GO" id="GO:0047911">
    <property type="term" value="F:galacturan 1,4-alpha-galacturonidase activity"/>
    <property type="evidence" value="ECO:0007669"/>
    <property type="project" value="UniProtKB-EC"/>
</dbReference>
<evidence type="ECO:0000256" key="9">
    <source>
        <dbReference type="SAM" id="SignalP"/>
    </source>
</evidence>
<evidence type="ECO:0000256" key="5">
    <source>
        <dbReference type="ARBA" id="ARBA00037312"/>
    </source>
</evidence>
<dbReference type="PANTHER" id="PTHR31736">
    <property type="match status" value="1"/>
</dbReference>
<evidence type="ECO:0000313" key="11">
    <source>
        <dbReference type="Proteomes" id="UP001362999"/>
    </source>
</evidence>
<accession>A0AAW0BRE4</accession>
<evidence type="ECO:0000256" key="1">
    <source>
        <dbReference type="ARBA" id="ARBA00004613"/>
    </source>
</evidence>
<dbReference type="InterPro" id="IPR012334">
    <property type="entry name" value="Pectin_lyas_fold"/>
</dbReference>
<evidence type="ECO:0000313" key="10">
    <source>
        <dbReference type="EMBL" id="KAK7029855.1"/>
    </source>
</evidence>
<feature type="compositionally biased region" description="Basic residues" evidence="8">
    <location>
        <begin position="22"/>
        <end position="36"/>
    </location>
</feature>
<keyword evidence="10" id="KW-0378">Hydrolase</keyword>
<comment type="catalytic activity">
    <reaction evidence="7">
        <text>[(1-&gt;4)-alpha-D-galacturonosyl](n) + H2O = alpha-D-galacturonate + [(1-&gt;4)-alpha-D-galacturonosyl](n-1)</text>
        <dbReference type="Rhea" id="RHEA:14117"/>
        <dbReference type="Rhea" id="RHEA-COMP:14570"/>
        <dbReference type="Rhea" id="RHEA-COMP:14572"/>
        <dbReference type="ChEBI" id="CHEBI:15377"/>
        <dbReference type="ChEBI" id="CHEBI:58658"/>
        <dbReference type="ChEBI" id="CHEBI:140523"/>
        <dbReference type="EC" id="3.2.1.67"/>
    </reaction>
</comment>
<feature type="region of interest" description="Disordered" evidence="8">
    <location>
        <begin position="19"/>
        <end position="39"/>
    </location>
</feature>
<comment type="subcellular location">
    <subcellularLocation>
        <location evidence="1">Secreted</location>
    </subcellularLocation>
</comment>
<proteinExistence type="predicted"/>
<evidence type="ECO:0000256" key="6">
    <source>
        <dbReference type="ARBA" id="ARBA00038933"/>
    </source>
</evidence>
<organism evidence="10 11">
    <name type="scientific">Favolaschia claudopus</name>
    <dbReference type="NCBI Taxonomy" id="2862362"/>
    <lineage>
        <taxon>Eukaryota</taxon>
        <taxon>Fungi</taxon>
        <taxon>Dikarya</taxon>
        <taxon>Basidiomycota</taxon>
        <taxon>Agaricomycotina</taxon>
        <taxon>Agaricomycetes</taxon>
        <taxon>Agaricomycetidae</taxon>
        <taxon>Agaricales</taxon>
        <taxon>Marasmiineae</taxon>
        <taxon>Mycenaceae</taxon>
        <taxon>Favolaschia</taxon>
    </lineage>
</organism>
<dbReference type="InterPro" id="IPR011050">
    <property type="entry name" value="Pectin_lyase_fold/virulence"/>
</dbReference>
<evidence type="ECO:0000256" key="8">
    <source>
        <dbReference type="SAM" id="MobiDB-lite"/>
    </source>
</evidence>
<protein>
    <recommendedName>
        <fullName evidence="6">galacturonan 1,4-alpha-galacturonidase</fullName>
        <ecNumber evidence="6">3.2.1.67</ecNumber>
    </recommendedName>
</protein>
<evidence type="ECO:0000256" key="7">
    <source>
        <dbReference type="ARBA" id="ARBA00048766"/>
    </source>
</evidence>
<keyword evidence="2" id="KW-0964">Secreted</keyword>
<dbReference type="AlphaFoldDB" id="A0AAW0BRE4"/>
<dbReference type="Gene3D" id="2.160.20.10">
    <property type="entry name" value="Single-stranded right-handed beta-helix, Pectin lyase-like"/>
    <property type="match status" value="1"/>
</dbReference>
<dbReference type="EMBL" id="JAWWNJ010000026">
    <property type="protein sequence ID" value="KAK7029855.1"/>
    <property type="molecule type" value="Genomic_DNA"/>
</dbReference>
<keyword evidence="9" id="KW-0732">Signal</keyword>
<reference evidence="10 11" key="1">
    <citation type="journal article" date="2024" name="J Genomics">
        <title>Draft genome sequencing and assembly of Favolaschia claudopus CIRM-BRFM 2984 isolated from oak limbs.</title>
        <authorList>
            <person name="Navarro D."/>
            <person name="Drula E."/>
            <person name="Chaduli D."/>
            <person name="Cazenave R."/>
            <person name="Ahrendt S."/>
            <person name="Wang J."/>
            <person name="Lipzen A."/>
            <person name="Daum C."/>
            <person name="Barry K."/>
            <person name="Grigoriev I.V."/>
            <person name="Favel A."/>
            <person name="Rosso M.N."/>
            <person name="Martin F."/>
        </authorList>
    </citation>
    <scope>NUCLEOTIDE SEQUENCE [LARGE SCALE GENOMIC DNA]</scope>
    <source>
        <strain evidence="10 11">CIRM-BRFM 2984</strain>
    </source>
</reference>
<dbReference type="EC" id="3.2.1.67" evidence="6"/>
<gene>
    <name evidence="10" type="ORF">R3P38DRAFT_3314551</name>
</gene>
<name>A0AAW0BRE4_9AGAR</name>
<evidence type="ECO:0000256" key="3">
    <source>
        <dbReference type="ARBA" id="ARBA00022737"/>
    </source>
</evidence>
<evidence type="ECO:0000256" key="2">
    <source>
        <dbReference type="ARBA" id="ARBA00022525"/>
    </source>
</evidence>
<dbReference type="SUPFAM" id="SSF51126">
    <property type="entry name" value="Pectin lyase-like"/>
    <property type="match status" value="1"/>
</dbReference>
<sequence>MSLSLLVVLLTSLYAVPGTSRSTHHPQPPRKHCTVKHNHDGSDDSANILHAFTACATDSVITFSPANYSAYTPITLARLNNVVIHLNGNLLLPNNIEEVQRKINVSTNQPSTYATPWFYFHGSNVQLIGSAEFEWGRFYGFGNHWWDLGVRTLRPQLATFNITNGLMRNLKVIKPVAWGWNLPGTDLRVENHFVDAKPDNGTRWNTVVSRFASISRDTTSLSMGTECLFPENTYASLIMHRYYGHNGDDCISIINGAQNYWVSWKQRVIPNCTGRRVQKLDHGRSGLWSESNWTGGAGFADNVTWEDIKLVNVSTAIFLTQKISNIPFQSLGPPPNVTSNSSTHISNFKYKNFHGGLNANWTCITPVCWNFVEGGDATQSIIFDLYPGTALNISVGRIKVHPFEKPYTETTVICDPETLVPGEQATLGFNCTRGAYVRTPIGSSG</sequence>
<dbReference type="GO" id="GO:0005576">
    <property type="term" value="C:extracellular region"/>
    <property type="evidence" value="ECO:0007669"/>
    <property type="project" value="UniProtKB-SubCell"/>
</dbReference>